<dbReference type="InterPro" id="IPR058087">
    <property type="entry name" value="XAC2610_dom"/>
</dbReference>
<evidence type="ECO:0000313" key="3">
    <source>
        <dbReference type="Proteomes" id="UP000001947"/>
    </source>
</evidence>
<feature type="chain" id="PRO_5004199914" evidence="1">
    <location>
        <begin position="20"/>
        <end position="165"/>
    </location>
</feature>
<evidence type="ECO:0000313" key="2">
    <source>
        <dbReference type="EMBL" id="ABD82038.1"/>
    </source>
</evidence>
<proteinExistence type="predicted"/>
<gene>
    <name evidence="2" type="ordered locus">Sde_2778</name>
</gene>
<dbReference type="AlphaFoldDB" id="Q21GZ1"/>
<dbReference type="HOGENOM" id="CLU_1609599_0_0_6"/>
<protein>
    <submittedName>
        <fullName evidence="2">Uncharacterized protein</fullName>
    </submittedName>
</protein>
<dbReference type="RefSeq" id="WP_011469254.1">
    <property type="nucleotide sequence ID" value="NC_007912.1"/>
</dbReference>
<dbReference type="KEGG" id="sde:Sde_2778"/>
<feature type="signal peptide" evidence="1">
    <location>
        <begin position="1"/>
        <end position="19"/>
    </location>
</feature>
<dbReference type="GeneID" id="98614433"/>
<evidence type="ECO:0000256" key="1">
    <source>
        <dbReference type="SAM" id="SignalP"/>
    </source>
</evidence>
<keyword evidence="1" id="KW-0732">Signal</keyword>
<accession>Q21GZ1</accession>
<organism evidence="2 3">
    <name type="scientific">Saccharophagus degradans (strain 2-40 / ATCC 43961 / DSM 17024)</name>
    <dbReference type="NCBI Taxonomy" id="203122"/>
    <lineage>
        <taxon>Bacteria</taxon>
        <taxon>Pseudomonadati</taxon>
        <taxon>Pseudomonadota</taxon>
        <taxon>Gammaproteobacteria</taxon>
        <taxon>Cellvibrionales</taxon>
        <taxon>Cellvibrionaceae</taxon>
        <taxon>Saccharophagus</taxon>
    </lineage>
</organism>
<dbReference type="Proteomes" id="UP000001947">
    <property type="component" value="Chromosome"/>
</dbReference>
<dbReference type="EMBL" id="CP000282">
    <property type="protein sequence ID" value="ABD82038.1"/>
    <property type="molecule type" value="Genomic_DNA"/>
</dbReference>
<dbReference type="OrthoDB" id="8431028at2"/>
<reference evidence="2 3" key="1">
    <citation type="journal article" date="2008" name="PLoS Genet.">
        <title>Complete genome sequence of the complex carbohydrate-degrading marine bacterium, Saccharophagus degradans strain 2-40 T.</title>
        <authorList>
            <person name="Weiner R.M."/>
            <person name="Taylor L.E.II."/>
            <person name="Henrissat B."/>
            <person name="Hauser L."/>
            <person name="Land M."/>
            <person name="Coutinho P.M."/>
            <person name="Rancurel C."/>
            <person name="Saunders E.H."/>
            <person name="Longmire A.G."/>
            <person name="Zhang H."/>
            <person name="Bayer E.A."/>
            <person name="Gilbert H.J."/>
            <person name="Larimer F."/>
            <person name="Zhulin I.B."/>
            <person name="Ekborg N.A."/>
            <person name="Lamed R."/>
            <person name="Richardson P.M."/>
            <person name="Borovok I."/>
            <person name="Hutcheson S."/>
        </authorList>
    </citation>
    <scope>NUCLEOTIDE SEQUENCE [LARGE SCALE GENOMIC DNA]</scope>
    <source>
        <strain evidence="3">2-40 / ATCC 43961 / DSM 17024</strain>
    </source>
</reference>
<dbReference type="NCBIfam" id="NF047539">
    <property type="entry name" value="XAC2610_fam"/>
    <property type="match status" value="1"/>
</dbReference>
<sequence length="165" mass="19016">MKLEYILLFMLIISAGVHAESELSSPENVFPFKYKPTPNLELVLTKENSSVRVVYPNGNAEEITTLETRNWNDNYNITKDFNFDGFIDLGIWVGVAPRGLNENYDIFIWDEKEHKLRKVTTIVNPDIEEAFLVENIIDTTCQDSSQICVHSRRYKIIGDEIIADK</sequence>
<keyword evidence="3" id="KW-1185">Reference proteome</keyword>
<name>Q21GZ1_SACD2</name>